<dbReference type="GO" id="GO:0062129">
    <property type="term" value="C:chitin-based extracellular matrix"/>
    <property type="evidence" value="ECO:0007669"/>
    <property type="project" value="TreeGrafter"/>
</dbReference>
<dbReference type="GO" id="GO:0008010">
    <property type="term" value="F:structural constituent of chitin-based larval cuticle"/>
    <property type="evidence" value="ECO:0007669"/>
    <property type="project" value="TreeGrafter"/>
</dbReference>
<evidence type="ECO:0000313" key="6">
    <source>
        <dbReference type="Proteomes" id="UP001152888"/>
    </source>
</evidence>
<evidence type="ECO:0000256" key="2">
    <source>
        <dbReference type="PROSITE-ProRule" id="PRU00497"/>
    </source>
</evidence>
<feature type="signal peptide" evidence="4">
    <location>
        <begin position="1"/>
        <end position="19"/>
    </location>
</feature>
<organism evidence="5 6">
    <name type="scientific">Acanthoscelides obtectus</name>
    <name type="common">Bean weevil</name>
    <name type="synonym">Bruchus obtectus</name>
    <dbReference type="NCBI Taxonomy" id="200917"/>
    <lineage>
        <taxon>Eukaryota</taxon>
        <taxon>Metazoa</taxon>
        <taxon>Ecdysozoa</taxon>
        <taxon>Arthropoda</taxon>
        <taxon>Hexapoda</taxon>
        <taxon>Insecta</taxon>
        <taxon>Pterygota</taxon>
        <taxon>Neoptera</taxon>
        <taxon>Endopterygota</taxon>
        <taxon>Coleoptera</taxon>
        <taxon>Polyphaga</taxon>
        <taxon>Cucujiformia</taxon>
        <taxon>Chrysomeloidea</taxon>
        <taxon>Chrysomelidae</taxon>
        <taxon>Bruchinae</taxon>
        <taxon>Bruchini</taxon>
        <taxon>Acanthoscelides</taxon>
    </lineage>
</organism>
<reference evidence="5" key="1">
    <citation type="submission" date="2022-03" db="EMBL/GenBank/DDBJ databases">
        <authorList>
            <person name="Sayadi A."/>
        </authorList>
    </citation>
    <scope>NUCLEOTIDE SEQUENCE</scope>
</reference>
<dbReference type="PANTHER" id="PTHR10380:SF196">
    <property type="entry name" value="CUTICULAR PROTEIN 72EA"/>
    <property type="match status" value="1"/>
</dbReference>
<proteinExistence type="predicted"/>
<evidence type="ECO:0008006" key="7">
    <source>
        <dbReference type="Google" id="ProtNLM"/>
    </source>
</evidence>
<protein>
    <recommendedName>
        <fullName evidence="7">Cuticle protein 6</fullName>
    </recommendedName>
</protein>
<evidence type="ECO:0000256" key="3">
    <source>
        <dbReference type="SAM" id="MobiDB-lite"/>
    </source>
</evidence>
<dbReference type="InterPro" id="IPR000618">
    <property type="entry name" value="Insect_cuticle"/>
</dbReference>
<dbReference type="AlphaFoldDB" id="A0A9P0PMR2"/>
<dbReference type="OrthoDB" id="6515429at2759"/>
<dbReference type="Proteomes" id="UP001152888">
    <property type="component" value="Unassembled WGS sequence"/>
</dbReference>
<feature type="chain" id="PRO_5040424308" description="Cuticle protein 6" evidence="4">
    <location>
        <begin position="20"/>
        <end position="308"/>
    </location>
</feature>
<name>A0A9P0PMR2_ACAOB</name>
<dbReference type="InterPro" id="IPR031311">
    <property type="entry name" value="CHIT_BIND_RR_consensus"/>
</dbReference>
<keyword evidence="1 2" id="KW-0193">Cuticle</keyword>
<dbReference type="Pfam" id="PF00379">
    <property type="entry name" value="Chitin_bind_4"/>
    <property type="match status" value="1"/>
</dbReference>
<feature type="region of interest" description="Disordered" evidence="3">
    <location>
        <begin position="175"/>
        <end position="230"/>
    </location>
</feature>
<gene>
    <name evidence="5" type="ORF">ACAOBT_LOCUS20468</name>
</gene>
<keyword evidence="6" id="KW-1185">Reference proteome</keyword>
<keyword evidence="4" id="KW-0732">Signal</keyword>
<accession>A0A9P0PMR2</accession>
<evidence type="ECO:0000313" key="5">
    <source>
        <dbReference type="EMBL" id="CAH1991759.1"/>
    </source>
</evidence>
<dbReference type="PROSITE" id="PS51155">
    <property type="entry name" value="CHIT_BIND_RR_2"/>
    <property type="match status" value="1"/>
</dbReference>
<dbReference type="InterPro" id="IPR050468">
    <property type="entry name" value="Cuticle_Struct_Prot"/>
</dbReference>
<sequence>MQACLLLSLCLTAAAASQARFEAYLPVSAGQYHAQDALGQYSYGYFGPLSSKSEARTANGVTVGSYKYVDAEGKEQEVQYTADDIHGFQVAATNLPTAPEARMIVPEPVRDTPEVAEARARHLEALENAKARSVEFAHIYGVPAVPAISTFVAPASYLYAVSPVAQAVSLGQQAASTPAHEQRNDQQSADKDKDSVVISAAEPALKSAADQPSEESKAANEAEGQPGPGAVHAVKTFTAPVISFKSVQDVAPLVHVPGGFGYSYGISGYSALPFAYSGNLLAVPVLKTDLENHALHEKDSREERKHVN</sequence>
<comment type="caution">
    <text evidence="5">The sequence shown here is derived from an EMBL/GenBank/DDBJ whole genome shotgun (WGS) entry which is preliminary data.</text>
</comment>
<dbReference type="PANTHER" id="PTHR10380">
    <property type="entry name" value="CUTICLE PROTEIN"/>
    <property type="match status" value="1"/>
</dbReference>
<feature type="compositionally biased region" description="Basic and acidic residues" evidence="3">
    <location>
        <begin position="180"/>
        <end position="195"/>
    </location>
</feature>
<evidence type="ECO:0000256" key="4">
    <source>
        <dbReference type="SAM" id="SignalP"/>
    </source>
</evidence>
<dbReference type="EMBL" id="CAKOFQ010007124">
    <property type="protein sequence ID" value="CAH1991759.1"/>
    <property type="molecule type" value="Genomic_DNA"/>
</dbReference>
<dbReference type="PROSITE" id="PS00233">
    <property type="entry name" value="CHIT_BIND_RR_1"/>
    <property type="match status" value="1"/>
</dbReference>
<evidence type="ECO:0000256" key="1">
    <source>
        <dbReference type="ARBA" id="ARBA00022460"/>
    </source>
</evidence>